<dbReference type="Proteomes" id="UP000031246">
    <property type="component" value="Unassembled WGS sequence"/>
</dbReference>
<feature type="compositionally biased region" description="Basic residues" evidence="1">
    <location>
        <begin position="39"/>
        <end position="60"/>
    </location>
</feature>
<dbReference type="RefSeq" id="WP_039474435.1">
    <property type="nucleotide sequence ID" value="NZ_JSYN01000008.1"/>
</dbReference>
<accession>A0A0C1FSJ4</accession>
<evidence type="ECO:0000256" key="2">
    <source>
        <dbReference type="SAM" id="SignalP"/>
    </source>
</evidence>
<feature type="chain" id="PRO_5002150170" description="DUF2946 domain-containing protein" evidence="2">
    <location>
        <begin position="24"/>
        <end position="145"/>
    </location>
</feature>
<dbReference type="PROSITE" id="PS51257">
    <property type="entry name" value="PROKAR_LIPOPROTEIN"/>
    <property type="match status" value="1"/>
</dbReference>
<evidence type="ECO:0008006" key="5">
    <source>
        <dbReference type="Google" id="ProtNLM"/>
    </source>
</evidence>
<reference evidence="3 4" key="1">
    <citation type="submission" date="2014-10" db="EMBL/GenBank/DDBJ databases">
        <title>Pedobacter Kyungheensis.</title>
        <authorList>
            <person name="Anderson B.M."/>
            <person name="Newman J.D."/>
        </authorList>
    </citation>
    <scope>NUCLEOTIDE SEQUENCE [LARGE SCALE GENOMIC DNA]</scope>
    <source>
        <strain evidence="3 4">KACC 16221</strain>
    </source>
</reference>
<evidence type="ECO:0000313" key="3">
    <source>
        <dbReference type="EMBL" id="KIA94733.1"/>
    </source>
</evidence>
<gene>
    <name evidence="3" type="ORF">OC25_08695</name>
</gene>
<sequence length="145" mass="16216">MKTKAIFLLVIFLLNTVVGFACAVGMERDNHGESGVHVSSKKNNHKHDHQHKGAHVHKHSASNGPNLSKEEPCCNTLVNDLVVQGKLVPQSVKNQVILPVLLLPDYHYNFLIPSVKLVLKKSVYAGQRERPPNRDIRITINSFQI</sequence>
<keyword evidence="2" id="KW-0732">Signal</keyword>
<evidence type="ECO:0000313" key="4">
    <source>
        <dbReference type="Proteomes" id="UP000031246"/>
    </source>
</evidence>
<feature type="signal peptide" evidence="2">
    <location>
        <begin position="1"/>
        <end position="23"/>
    </location>
</feature>
<evidence type="ECO:0000256" key="1">
    <source>
        <dbReference type="SAM" id="MobiDB-lite"/>
    </source>
</evidence>
<protein>
    <recommendedName>
        <fullName evidence="5">DUF2946 domain-containing protein</fullName>
    </recommendedName>
</protein>
<organism evidence="3 4">
    <name type="scientific">Pedobacter kyungheensis</name>
    <dbReference type="NCBI Taxonomy" id="1069985"/>
    <lineage>
        <taxon>Bacteria</taxon>
        <taxon>Pseudomonadati</taxon>
        <taxon>Bacteroidota</taxon>
        <taxon>Sphingobacteriia</taxon>
        <taxon>Sphingobacteriales</taxon>
        <taxon>Sphingobacteriaceae</taxon>
        <taxon>Pedobacter</taxon>
    </lineage>
</organism>
<comment type="caution">
    <text evidence="3">The sequence shown here is derived from an EMBL/GenBank/DDBJ whole genome shotgun (WGS) entry which is preliminary data.</text>
</comment>
<keyword evidence="4" id="KW-1185">Reference proteome</keyword>
<proteinExistence type="predicted"/>
<dbReference type="OrthoDB" id="657403at2"/>
<dbReference type="AlphaFoldDB" id="A0A0C1FSJ4"/>
<dbReference type="EMBL" id="JSYN01000008">
    <property type="protein sequence ID" value="KIA94733.1"/>
    <property type="molecule type" value="Genomic_DNA"/>
</dbReference>
<name>A0A0C1FSJ4_9SPHI</name>
<feature type="region of interest" description="Disordered" evidence="1">
    <location>
        <begin position="32"/>
        <end position="68"/>
    </location>
</feature>